<dbReference type="EMBL" id="BBML01000009">
    <property type="protein sequence ID" value="GAK98145.1"/>
    <property type="molecule type" value="Genomic_DNA"/>
</dbReference>
<dbReference type="RefSeq" id="WP_042280204.1">
    <property type="nucleotide sequence ID" value="NZ_BBML01000009.1"/>
</dbReference>
<feature type="transmembrane region" description="Helical" evidence="1">
    <location>
        <begin position="144"/>
        <end position="164"/>
    </location>
</feature>
<evidence type="ECO:0000313" key="3">
    <source>
        <dbReference type="Proteomes" id="UP000029221"/>
    </source>
</evidence>
<dbReference type="eggNOG" id="COG4325">
    <property type="taxonomic scope" value="Bacteria"/>
</dbReference>
<dbReference type="Pfam" id="PF10011">
    <property type="entry name" value="DUF2254"/>
    <property type="match status" value="1"/>
</dbReference>
<dbReference type="STRING" id="319236.BST91_05145"/>
<organism evidence="2 3">
    <name type="scientific">Nonlabens tegetincola</name>
    <dbReference type="NCBI Taxonomy" id="323273"/>
    <lineage>
        <taxon>Bacteria</taxon>
        <taxon>Pseudomonadati</taxon>
        <taxon>Bacteroidota</taxon>
        <taxon>Flavobacteriia</taxon>
        <taxon>Flavobacteriales</taxon>
        <taxon>Flavobacteriaceae</taxon>
        <taxon>Nonlabens</taxon>
    </lineage>
</organism>
<proteinExistence type="predicted"/>
<gene>
    <name evidence="2" type="ORF">JCM19294_778</name>
</gene>
<evidence type="ECO:0000313" key="2">
    <source>
        <dbReference type="EMBL" id="GAK98145.1"/>
    </source>
</evidence>
<evidence type="ECO:0008006" key="4">
    <source>
        <dbReference type="Google" id="ProtNLM"/>
    </source>
</evidence>
<keyword evidence="1" id="KW-0812">Transmembrane</keyword>
<dbReference type="Proteomes" id="UP000029221">
    <property type="component" value="Unassembled WGS sequence"/>
</dbReference>
<feature type="transmembrane region" description="Helical" evidence="1">
    <location>
        <begin position="12"/>
        <end position="37"/>
    </location>
</feature>
<comment type="caution">
    <text evidence="2">The sequence shown here is derived from an EMBL/GenBank/DDBJ whole genome shotgun (WGS) entry which is preliminary data.</text>
</comment>
<sequence length="426" mass="48234">MKKLFTKVNSFYNILTGSIAFYPTFYSILAIFLAFFMKYIETVDASKQLIEWFPGLEITDVDTARNLLTTLIAGGISMLVFTFNMVMLLLSQAAANYSPRVLPSLISNRKHQLILGAFLGSILYNIITLIGIDEPTQNQTIPILSVLLGLTAAIISLAAFVFFIHNISSNIQINNILKNVFSKALKRLNKVIDSNYKDGSFSNTDDWITFKAKNSGTLQNISISGLKKIAKEQDIKIKLLQIKGTYLLANSPLFKINKEIDEKVTDEIQEYFLFREPELVSDNYVLGFKQITEIAVKAMSPGINDPGTAINAINYLTQLFCVRMNKPDLELLIEDDKELIELKTVSFEELIYTTCAALRTYSRNDVIVSLKMMSMYEQLLQNPASKKDYYKSIHNQAELLMHDCKEHIENTGDLEKLQNLYEKIAS</sequence>
<dbReference type="InterPro" id="IPR018723">
    <property type="entry name" value="DUF2254_membrane"/>
</dbReference>
<feature type="transmembrane region" description="Helical" evidence="1">
    <location>
        <begin position="67"/>
        <end position="91"/>
    </location>
</feature>
<protein>
    <recommendedName>
        <fullName evidence="4">DUF2254 domain-containing protein</fullName>
    </recommendedName>
</protein>
<feature type="transmembrane region" description="Helical" evidence="1">
    <location>
        <begin position="112"/>
        <end position="132"/>
    </location>
</feature>
<name>A0A090Q571_9FLAO</name>
<keyword evidence="3" id="KW-1185">Reference proteome</keyword>
<reference evidence="2" key="1">
    <citation type="journal article" date="2014" name="Genome Announc.">
        <title>Draft Genome Sequences of Marine Flavobacterium Nonlabens Strains NR17, NR24, NR27, NR32, NR33, and Ara13.</title>
        <authorList>
            <person name="Nakanishi M."/>
            <person name="Meirelles P."/>
            <person name="Suzuki R."/>
            <person name="Takatani N."/>
            <person name="Mino S."/>
            <person name="Suda W."/>
            <person name="Oshima K."/>
            <person name="Hattori M."/>
            <person name="Ohkuma M."/>
            <person name="Hosokawa M."/>
            <person name="Miyashita K."/>
            <person name="Thompson F.L."/>
            <person name="Niwa A."/>
            <person name="Sawabe T."/>
            <person name="Sawabe T."/>
        </authorList>
    </citation>
    <scope>NUCLEOTIDE SEQUENCE [LARGE SCALE GENOMIC DNA]</scope>
    <source>
        <strain evidence="2">JCM 19294</strain>
    </source>
</reference>
<keyword evidence="1" id="KW-1133">Transmembrane helix</keyword>
<accession>A0A090Q571</accession>
<evidence type="ECO:0000256" key="1">
    <source>
        <dbReference type="SAM" id="Phobius"/>
    </source>
</evidence>
<keyword evidence="1" id="KW-0472">Membrane</keyword>
<dbReference type="AlphaFoldDB" id="A0A090Q571"/>